<reference evidence="11 12" key="1">
    <citation type="journal article" date="2021" name="Environ. Microbiol.">
        <title>Gene family expansions and transcriptome signatures uncover fungal adaptations to wood decay.</title>
        <authorList>
            <person name="Hage H."/>
            <person name="Miyauchi S."/>
            <person name="Viragh M."/>
            <person name="Drula E."/>
            <person name="Min B."/>
            <person name="Chaduli D."/>
            <person name="Navarro D."/>
            <person name="Favel A."/>
            <person name="Norest M."/>
            <person name="Lesage-Meessen L."/>
            <person name="Balint B."/>
            <person name="Merenyi Z."/>
            <person name="de Eugenio L."/>
            <person name="Morin E."/>
            <person name="Martinez A.T."/>
            <person name="Baldrian P."/>
            <person name="Stursova M."/>
            <person name="Martinez M.J."/>
            <person name="Novotny C."/>
            <person name="Magnuson J.K."/>
            <person name="Spatafora J.W."/>
            <person name="Maurice S."/>
            <person name="Pangilinan J."/>
            <person name="Andreopoulos W."/>
            <person name="LaButti K."/>
            <person name="Hundley H."/>
            <person name="Na H."/>
            <person name="Kuo A."/>
            <person name="Barry K."/>
            <person name="Lipzen A."/>
            <person name="Henrissat B."/>
            <person name="Riley R."/>
            <person name="Ahrendt S."/>
            <person name="Nagy L.G."/>
            <person name="Grigoriev I.V."/>
            <person name="Martin F."/>
            <person name="Rosso M.N."/>
        </authorList>
    </citation>
    <scope>NUCLEOTIDE SEQUENCE [LARGE SCALE GENOMIC DNA]</scope>
    <source>
        <strain evidence="11 12">CIRM-BRFM 1785</strain>
    </source>
</reference>
<dbReference type="InterPro" id="IPR032675">
    <property type="entry name" value="LRR_dom_sf"/>
</dbReference>
<dbReference type="Pfam" id="PF03943">
    <property type="entry name" value="TAP_C"/>
    <property type="match status" value="1"/>
</dbReference>
<feature type="domain" description="NTF2" evidence="9">
    <location>
        <begin position="314"/>
        <end position="496"/>
    </location>
</feature>
<name>A0ABQ8KK98_9APHY</name>
<evidence type="ECO:0000256" key="7">
    <source>
        <dbReference type="ARBA" id="ARBA00023242"/>
    </source>
</evidence>
<keyword evidence="3" id="KW-0813">Transport</keyword>
<dbReference type="InterPro" id="IPR057125">
    <property type="entry name" value="NXF1/2/3/5-like_LRR"/>
</dbReference>
<evidence type="ECO:0008006" key="13">
    <source>
        <dbReference type="Google" id="ProtNLM"/>
    </source>
</evidence>
<dbReference type="PANTHER" id="PTHR10662:SF22">
    <property type="entry name" value="NUCLEAR RNA EXPORT FACTOR 1"/>
    <property type="match status" value="1"/>
</dbReference>
<dbReference type="InterPro" id="IPR030217">
    <property type="entry name" value="NXF_fam"/>
</dbReference>
<dbReference type="Gene3D" id="3.80.10.10">
    <property type="entry name" value="Ribonuclease Inhibitor"/>
    <property type="match status" value="1"/>
</dbReference>
<comment type="similarity">
    <text evidence="2">Belongs to the NXF family.</text>
</comment>
<dbReference type="PROSITE" id="PS51281">
    <property type="entry name" value="TAP_C"/>
    <property type="match status" value="1"/>
</dbReference>
<evidence type="ECO:0000256" key="2">
    <source>
        <dbReference type="ARBA" id="ARBA00009285"/>
    </source>
</evidence>
<organism evidence="11 12">
    <name type="scientific">Rhodofomes roseus</name>
    <dbReference type="NCBI Taxonomy" id="34475"/>
    <lineage>
        <taxon>Eukaryota</taxon>
        <taxon>Fungi</taxon>
        <taxon>Dikarya</taxon>
        <taxon>Basidiomycota</taxon>
        <taxon>Agaricomycotina</taxon>
        <taxon>Agaricomycetes</taxon>
        <taxon>Polyporales</taxon>
        <taxon>Rhodofomes</taxon>
    </lineage>
</organism>
<dbReference type="InterPro" id="IPR009060">
    <property type="entry name" value="UBA-like_sf"/>
</dbReference>
<keyword evidence="7" id="KW-0539">Nucleus</keyword>
<dbReference type="SUPFAM" id="SSF54427">
    <property type="entry name" value="NTF2-like"/>
    <property type="match status" value="1"/>
</dbReference>
<proteinExistence type="inferred from homology"/>
<feature type="compositionally biased region" description="Basic residues" evidence="8">
    <location>
        <begin position="43"/>
        <end position="57"/>
    </location>
</feature>
<keyword evidence="6" id="KW-0509">mRNA transport</keyword>
<evidence type="ECO:0000259" key="10">
    <source>
        <dbReference type="PROSITE" id="PS51281"/>
    </source>
</evidence>
<dbReference type="Gene3D" id="3.10.450.50">
    <property type="match status" value="1"/>
</dbReference>
<keyword evidence="4" id="KW-0433">Leucine-rich repeat</keyword>
<dbReference type="EMBL" id="JADCUA010000007">
    <property type="protein sequence ID" value="KAH9838394.1"/>
    <property type="molecule type" value="Genomic_DNA"/>
</dbReference>
<evidence type="ECO:0000256" key="6">
    <source>
        <dbReference type="ARBA" id="ARBA00022816"/>
    </source>
</evidence>
<protein>
    <recommendedName>
        <fullName evidence="13">NTF2-like protein</fullName>
    </recommendedName>
</protein>
<feature type="region of interest" description="Disordered" evidence="8">
    <location>
        <begin position="28"/>
        <end position="68"/>
    </location>
</feature>
<accession>A0ABQ8KK98</accession>
<dbReference type="InterPro" id="IPR018222">
    <property type="entry name" value="Nuclear_transport_factor_2_euk"/>
</dbReference>
<evidence type="ECO:0000313" key="12">
    <source>
        <dbReference type="Proteomes" id="UP000814176"/>
    </source>
</evidence>
<evidence type="ECO:0000256" key="4">
    <source>
        <dbReference type="ARBA" id="ARBA00022614"/>
    </source>
</evidence>
<evidence type="ECO:0000256" key="1">
    <source>
        <dbReference type="ARBA" id="ARBA00004123"/>
    </source>
</evidence>
<dbReference type="SMART" id="SM00804">
    <property type="entry name" value="TAP_C"/>
    <property type="match status" value="1"/>
</dbReference>
<gene>
    <name evidence="11" type="ORF">C8Q71DRAFT_750895</name>
</gene>
<dbReference type="Gene3D" id="1.10.8.10">
    <property type="entry name" value="DNA helicase RuvA subunit, C-terminal domain"/>
    <property type="match status" value="1"/>
</dbReference>
<dbReference type="InterPro" id="IPR002075">
    <property type="entry name" value="NTF2_dom"/>
</dbReference>
<dbReference type="SUPFAM" id="SSF52058">
    <property type="entry name" value="L domain-like"/>
    <property type="match status" value="1"/>
</dbReference>
<dbReference type="GeneID" id="72004025"/>
<comment type="subcellular location">
    <subcellularLocation>
        <location evidence="1">Nucleus</location>
    </subcellularLocation>
</comment>
<keyword evidence="12" id="KW-1185">Reference proteome</keyword>
<sequence length="594" mass="66013">MYSDTIPASGSRNIAANAFRSAGILDRDERMRDVSDKPGGRKGAQKTSHKARTSHRPRAIDALTGKDKAATSSRTAMLASRLASGDSLAIRGAAKGPMSRVRRNAVSNGATAESSGIVEKWKEFVKKRWNAEAKFLNLERVAEDEYVQRNRMWVQGSAEKELSVMFKLASVLYPEVQTISLGYNNFITGKVLSRLSHYLPNLVNLSLQGNRLATWRDLDYISGKKGRLTQLRELILLDNPLRKAEFEKDNGERYKSEVARRLPSLDMLDMEPIPKIAFDVPHTSTSHATPTGPAPTTFPVEMGEPFITGVDGALLSNFLMRFFPLFDNQRTALMDVYHPAATFSYSANTSIPIRARIEGHRSSKEMPHQRKQEWTRWGIGRGQGSRNLNRLAGGSVDKIVNSLHVGNEEIVKAMAELPTTKHDVAGSPQKFCIDAWPVQQGDSPQLFVTIHGQFEEEPTHCVMSFDRSFILAPAPNGTRAKQSGWDIVILSDMLVVRQYSSHEAWRPGPMRVQAGDPLPPTPTGLPTMQSPASLQEMLAAMPEPQRSLVMQICQRTSLNIEYAVQCLEGNAWDVERAVANFEQVKGTLSREAFL</sequence>
<feature type="compositionally biased region" description="Basic and acidic residues" evidence="8">
    <location>
        <begin position="28"/>
        <end position="39"/>
    </location>
</feature>
<dbReference type="SUPFAM" id="SSF46934">
    <property type="entry name" value="UBA-like"/>
    <property type="match status" value="1"/>
</dbReference>
<evidence type="ECO:0000256" key="5">
    <source>
        <dbReference type="ARBA" id="ARBA00022737"/>
    </source>
</evidence>
<evidence type="ECO:0000256" key="3">
    <source>
        <dbReference type="ARBA" id="ARBA00022448"/>
    </source>
</evidence>
<dbReference type="Pfam" id="PF22602">
    <property type="entry name" value="NXF_NTF2"/>
    <property type="match status" value="1"/>
</dbReference>
<keyword evidence="5" id="KW-0677">Repeat</keyword>
<feature type="domain" description="TAP-C" evidence="10">
    <location>
        <begin position="543"/>
        <end position="594"/>
    </location>
</feature>
<dbReference type="Pfam" id="PF24048">
    <property type="entry name" value="LRR_NXF1-5"/>
    <property type="match status" value="1"/>
</dbReference>
<evidence type="ECO:0000259" key="9">
    <source>
        <dbReference type="PROSITE" id="PS50177"/>
    </source>
</evidence>
<evidence type="ECO:0000256" key="8">
    <source>
        <dbReference type="SAM" id="MobiDB-lite"/>
    </source>
</evidence>
<evidence type="ECO:0000313" key="11">
    <source>
        <dbReference type="EMBL" id="KAH9838394.1"/>
    </source>
</evidence>
<dbReference type="RefSeq" id="XP_047780309.1">
    <property type="nucleotide sequence ID" value="XM_047923293.1"/>
</dbReference>
<dbReference type="PANTHER" id="PTHR10662">
    <property type="entry name" value="NUCLEAR RNA EXPORT FACTOR"/>
    <property type="match status" value="1"/>
</dbReference>
<dbReference type="PROSITE" id="PS50177">
    <property type="entry name" value="NTF2_DOMAIN"/>
    <property type="match status" value="1"/>
</dbReference>
<dbReference type="CDD" id="cd14342">
    <property type="entry name" value="UBA_TAP-C"/>
    <property type="match status" value="1"/>
</dbReference>
<dbReference type="InterPro" id="IPR032710">
    <property type="entry name" value="NTF2-like_dom_sf"/>
</dbReference>
<dbReference type="InterPro" id="IPR005637">
    <property type="entry name" value="TAP_C_dom"/>
</dbReference>
<dbReference type="Proteomes" id="UP000814176">
    <property type="component" value="Unassembled WGS sequence"/>
</dbReference>
<comment type="caution">
    <text evidence="11">The sequence shown here is derived from an EMBL/GenBank/DDBJ whole genome shotgun (WGS) entry which is preliminary data.</text>
</comment>